<keyword evidence="1" id="KW-0175">Coiled coil</keyword>
<gene>
    <name evidence="3" type="ORF">AQUCO_04300041v1</name>
</gene>
<evidence type="ECO:0000313" key="4">
    <source>
        <dbReference type="Proteomes" id="UP000230069"/>
    </source>
</evidence>
<reference evidence="3 4" key="1">
    <citation type="submission" date="2017-09" db="EMBL/GenBank/DDBJ databases">
        <title>WGS assembly of Aquilegia coerulea Goldsmith.</title>
        <authorList>
            <person name="Hodges S."/>
            <person name="Kramer E."/>
            <person name="Nordborg M."/>
            <person name="Tomkins J."/>
            <person name="Borevitz J."/>
            <person name="Derieg N."/>
            <person name="Yan J."/>
            <person name="Mihaltcheva S."/>
            <person name="Hayes R.D."/>
            <person name="Rokhsar D."/>
        </authorList>
    </citation>
    <scope>NUCLEOTIDE SEQUENCE [LARGE SCALE GENOMIC DNA]</scope>
    <source>
        <strain evidence="4">cv. Goldsmith</strain>
    </source>
</reference>
<feature type="transmembrane region" description="Helical" evidence="2">
    <location>
        <begin position="32"/>
        <end position="54"/>
    </location>
</feature>
<evidence type="ECO:0000313" key="3">
    <source>
        <dbReference type="EMBL" id="PIA32835.1"/>
    </source>
</evidence>
<dbReference type="InParanoid" id="A0A2G5CNF2"/>
<feature type="coiled-coil region" evidence="1">
    <location>
        <begin position="117"/>
        <end position="144"/>
    </location>
</feature>
<protein>
    <submittedName>
        <fullName evidence="3">Uncharacterized protein</fullName>
    </submittedName>
</protein>
<dbReference type="EMBL" id="KZ305060">
    <property type="protein sequence ID" value="PIA32835.1"/>
    <property type="molecule type" value="Genomic_DNA"/>
</dbReference>
<organism evidence="3 4">
    <name type="scientific">Aquilegia coerulea</name>
    <name type="common">Rocky mountain columbine</name>
    <dbReference type="NCBI Taxonomy" id="218851"/>
    <lineage>
        <taxon>Eukaryota</taxon>
        <taxon>Viridiplantae</taxon>
        <taxon>Streptophyta</taxon>
        <taxon>Embryophyta</taxon>
        <taxon>Tracheophyta</taxon>
        <taxon>Spermatophyta</taxon>
        <taxon>Magnoliopsida</taxon>
        <taxon>Ranunculales</taxon>
        <taxon>Ranunculaceae</taxon>
        <taxon>Thalictroideae</taxon>
        <taxon>Aquilegia</taxon>
    </lineage>
</organism>
<keyword evidence="2" id="KW-1133">Transmembrane helix</keyword>
<accession>A0A2G5CNF2</accession>
<evidence type="ECO:0000256" key="1">
    <source>
        <dbReference type="SAM" id="Coils"/>
    </source>
</evidence>
<dbReference type="Proteomes" id="UP000230069">
    <property type="component" value="Unassembled WGS sequence"/>
</dbReference>
<keyword evidence="4" id="KW-1185">Reference proteome</keyword>
<dbReference type="AlphaFoldDB" id="A0A2G5CNF2"/>
<name>A0A2G5CNF2_AQUCA</name>
<evidence type="ECO:0000256" key="2">
    <source>
        <dbReference type="SAM" id="Phobius"/>
    </source>
</evidence>
<sequence>MQGSIFPRDKAALANIDWKTANHRFYQSLSSVIWPLFSLVSCMFLLCLLSNNILFLQTHLYAMKVAGLASGLCSDRKKLIEEKRELKQKLERKGDPAELAELKKVAQETQLAHLNEVASLKLDLENVEAMVAEEKKKVSTLEGHGAELEKKCSDMEKLYTYRNVAHSQEVVDLSAKIVSLEDTIKEKDLEICNLKEVHQAEFDKMEADAIEQIRQKVVELVPVKIVEACKRKAKSRSYKISSIETIAGGQPTPPPPFLS</sequence>
<keyword evidence="2" id="KW-0812">Transmembrane</keyword>
<proteinExistence type="predicted"/>
<keyword evidence="2" id="KW-0472">Membrane</keyword>